<dbReference type="PANTHER" id="PTHR28489">
    <property type="entry name" value="RENTINAL DEGENERATION 3-LIKE"/>
    <property type="match status" value="1"/>
</dbReference>
<dbReference type="Proteomes" id="UP000264820">
    <property type="component" value="Unplaced"/>
</dbReference>
<proteinExistence type="predicted"/>
<protein>
    <submittedName>
        <fullName evidence="2">Retinal degeneration 3 like</fullName>
    </submittedName>
</protein>
<dbReference type="STRING" id="109280.ENSHCOP00000017045"/>
<dbReference type="GeneTree" id="ENSGT00390000002089"/>
<sequence>MPLFSWPKWTHDTSTQAENSSLRCPGDRPQHELIRELLWHVQELECTARMLDLEHRLVHSTVDHPCFQSNPRWRTLIPTTELDQLELLCAGIPPVHAAAVLSRFREVLAASKVMPWELVSVFKLVLRDVDQRCDEEHRPSGKVKQFPKTGFWTSRNKLEHNIVKASSSDEKLREEIPTVSGYVDRVMRYTNWLTAKREWELPYYCPVPMS</sequence>
<feature type="compositionally biased region" description="Polar residues" evidence="1">
    <location>
        <begin position="12"/>
        <end position="22"/>
    </location>
</feature>
<name>A0A3Q3DP72_HIPCM</name>
<evidence type="ECO:0000313" key="2">
    <source>
        <dbReference type="Ensembl" id="ENSHCOP00000017045.1"/>
    </source>
</evidence>
<accession>A0A3Q3DP72</accession>
<dbReference type="OMA" id="MESKHHG"/>
<dbReference type="PANTHER" id="PTHR28489:SF3">
    <property type="entry name" value="PROTEIN RD3-LIKE"/>
    <property type="match status" value="1"/>
</dbReference>
<reference evidence="2" key="1">
    <citation type="submission" date="2025-08" db="UniProtKB">
        <authorList>
            <consortium name="Ensembl"/>
        </authorList>
    </citation>
    <scope>IDENTIFICATION</scope>
</reference>
<dbReference type="InterPro" id="IPR028092">
    <property type="entry name" value="RD3"/>
</dbReference>
<organism evidence="2 3">
    <name type="scientific">Hippocampus comes</name>
    <name type="common">Tiger tail seahorse</name>
    <dbReference type="NCBI Taxonomy" id="109280"/>
    <lineage>
        <taxon>Eukaryota</taxon>
        <taxon>Metazoa</taxon>
        <taxon>Chordata</taxon>
        <taxon>Craniata</taxon>
        <taxon>Vertebrata</taxon>
        <taxon>Euteleostomi</taxon>
        <taxon>Actinopterygii</taxon>
        <taxon>Neopterygii</taxon>
        <taxon>Teleostei</taxon>
        <taxon>Neoteleostei</taxon>
        <taxon>Acanthomorphata</taxon>
        <taxon>Syngnathiaria</taxon>
        <taxon>Syngnathiformes</taxon>
        <taxon>Syngnathoidei</taxon>
        <taxon>Syngnathidae</taxon>
        <taxon>Hippocampus</taxon>
    </lineage>
</organism>
<dbReference type="Pfam" id="PF14473">
    <property type="entry name" value="RD3"/>
    <property type="match status" value="1"/>
</dbReference>
<keyword evidence="3" id="KW-1185">Reference proteome</keyword>
<dbReference type="AlphaFoldDB" id="A0A3Q3DP72"/>
<reference evidence="2" key="2">
    <citation type="submission" date="2025-09" db="UniProtKB">
        <authorList>
            <consortium name="Ensembl"/>
        </authorList>
    </citation>
    <scope>IDENTIFICATION</scope>
</reference>
<evidence type="ECO:0000313" key="3">
    <source>
        <dbReference type="Proteomes" id="UP000264820"/>
    </source>
</evidence>
<dbReference type="Ensembl" id="ENSHCOT00000028739.1">
    <property type="protein sequence ID" value="ENSHCOP00000017045.1"/>
    <property type="gene ID" value="ENSHCOG00000020874.1"/>
</dbReference>
<evidence type="ECO:0000256" key="1">
    <source>
        <dbReference type="SAM" id="MobiDB-lite"/>
    </source>
</evidence>
<feature type="region of interest" description="Disordered" evidence="1">
    <location>
        <begin position="1"/>
        <end position="24"/>
    </location>
</feature>